<organism evidence="2">
    <name type="scientific">Artemia sinica</name>
    <dbReference type="NCBI Taxonomy" id="112780"/>
    <lineage>
        <taxon>Eukaryota</taxon>
        <taxon>Metazoa</taxon>
        <taxon>Ecdysozoa</taxon>
        <taxon>Arthropoda</taxon>
        <taxon>Crustacea</taxon>
        <taxon>Branchiopoda</taxon>
        <taxon>Anostraca</taxon>
        <taxon>Artemiidae</taxon>
        <taxon>Artemia</taxon>
    </lineage>
</organism>
<protein>
    <submittedName>
        <fullName evidence="2">ATP synthase F0 subunit 8</fullName>
    </submittedName>
</protein>
<gene>
    <name evidence="2" type="primary">ATP8</name>
</gene>
<dbReference type="RefSeq" id="YP_009627145.1">
    <property type="nucleotide sequence ID" value="NC_042147.1"/>
</dbReference>
<accession>A0A4D6I910</accession>
<geneLocation type="mitochondrion" evidence="2"/>
<reference evidence="2" key="1">
    <citation type="journal article" date="2019" name="Mitochondrial DNA Part B Resour">
        <title>The complete mitochondrial genome of Artemia sinica Cai, 1989 (Crustacea: Anostraca) using next-generation sequencing.</title>
        <authorList>
            <person name="Asem A."/>
            <person name="Li W."/>
            <person name="Wang P.-Z."/>
            <person name="Eimanifar A."/>
            <person name="Shen C.-Y."/>
            <person name="De Vos S."/>
            <person name="Van Stappen G."/>
        </authorList>
    </citation>
    <scope>NUCLEOTIDE SEQUENCE</scope>
</reference>
<dbReference type="EMBL" id="MK069595">
    <property type="protein sequence ID" value="QCC61936.1"/>
    <property type="molecule type" value="Genomic_DNA"/>
</dbReference>
<evidence type="ECO:0000256" key="1">
    <source>
        <dbReference type="SAM" id="Phobius"/>
    </source>
</evidence>
<keyword evidence="2" id="KW-0496">Mitochondrion</keyword>
<feature type="transmembrane region" description="Helical" evidence="1">
    <location>
        <begin position="6"/>
        <end position="31"/>
    </location>
</feature>
<proteinExistence type="predicted"/>
<evidence type="ECO:0000313" key="2">
    <source>
        <dbReference type="EMBL" id="QCC61936.1"/>
    </source>
</evidence>
<name>A0A4D6I910_9CRUS</name>
<sequence>MPQMMPLPWIMIFFVSLFLLWVITAVIFFLYQPYPISSSSTLFNHTIYLNWEW</sequence>
<dbReference type="AlphaFoldDB" id="A0A4D6I910"/>
<keyword evidence="1" id="KW-1133">Transmembrane helix</keyword>
<dbReference type="CTD" id="4509"/>
<keyword evidence="1" id="KW-0812">Transmembrane</keyword>
<keyword evidence="1" id="KW-0472">Membrane</keyword>
<dbReference type="GeneID" id="40136270"/>